<dbReference type="AlphaFoldDB" id="A0A1B4V513"/>
<organism evidence="3 4">
    <name type="scientific">Sulfurifustis variabilis</name>
    <dbReference type="NCBI Taxonomy" id="1675686"/>
    <lineage>
        <taxon>Bacteria</taxon>
        <taxon>Pseudomonadati</taxon>
        <taxon>Pseudomonadota</taxon>
        <taxon>Gammaproteobacteria</taxon>
        <taxon>Acidiferrobacterales</taxon>
        <taxon>Acidiferrobacteraceae</taxon>
        <taxon>Sulfurifustis</taxon>
    </lineage>
</organism>
<sequence length="201" mass="22610">MERLREVYRVGERSDGSVNPPFLSDVRISKQAKNFIILTAAGPEPERARDFLQSVLGRLFTEHEALREQALLASRMQIDLLEKQIDRFRSDVQALERRVQQAMRKGMATGAMTLSLDKNRLIEQQAELEQQRIRIRAEIAEGESKPTRAIRDPSLPSTTAGSRPSLYAFIGLVAGLAAGILAVLIFEFVLVVRQKQALLKQ</sequence>
<feature type="coiled-coil region" evidence="1">
    <location>
        <begin position="78"/>
        <end position="145"/>
    </location>
</feature>
<evidence type="ECO:0008006" key="5">
    <source>
        <dbReference type="Google" id="ProtNLM"/>
    </source>
</evidence>
<evidence type="ECO:0000256" key="1">
    <source>
        <dbReference type="SAM" id="Coils"/>
    </source>
</evidence>
<keyword evidence="2" id="KW-0812">Transmembrane</keyword>
<keyword evidence="2" id="KW-0472">Membrane</keyword>
<keyword evidence="2" id="KW-1133">Transmembrane helix</keyword>
<evidence type="ECO:0000313" key="4">
    <source>
        <dbReference type="Proteomes" id="UP000218899"/>
    </source>
</evidence>
<dbReference type="KEGG" id="sva:SVA_2058"/>
<reference evidence="3 4" key="1">
    <citation type="submission" date="2015-08" db="EMBL/GenBank/DDBJ databases">
        <title>Complete genome sequence of Sulfurifustis variabilis.</title>
        <authorList>
            <person name="Miura A."/>
            <person name="Kojima H."/>
            <person name="Fukui M."/>
        </authorList>
    </citation>
    <scope>NUCLEOTIDE SEQUENCE [LARGE SCALE GENOMIC DNA]</scope>
    <source>
        <strain evidence="4">skN76</strain>
    </source>
</reference>
<protein>
    <recommendedName>
        <fullName evidence="5">Tyrosine kinase G-rich domain-containing protein</fullName>
    </recommendedName>
</protein>
<keyword evidence="1" id="KW-0175">Coiled coil</keyword>
<dbReference type="EMBL" id="AP014936">
    <property type="protein sequence ID" value="BAU48610.1"/>
    <property type="molecule type" value="Genomic_DNA"/>
</dbReference>
<accession>A0A1B4V513</accession>
<keyword evidence="4" id="KW-1185">Reference proteome</keyword>
<name>A0A1B4V513_9GAMM</name>
<gene>
    <name evidence="3" type="ORF">SVA_2058</name>
</gene>
<dbReference type="Proteomes" id="UP000218899">
    <property type="component" value="Chromosome"/>
</dbReference>
<proteinExistence type="predicted"/>
<feature type="transmembrane region" description="Helical" evidence="2">
    <location>
        <begin position="166"/>
        <end position="192"/>
    </location>
</feature>
<evidence type="ECO:0000313" key="3">
    <source>
        <dbReference type="EMBL" id="BAU48610.1"/>
    </source>
</evidence>
<evidence type="ECO:0000256" key="2">
    <source>
        <dbReference type="SAM" id="Phobius"/>
    </source>
</evidence>